<feature type="domain" description="ZSWIM1/3 RNaseH-like" evidence="1">
    <location>
        <begin position="199"/>
        <end position="319"/>
    </location>
</feature>
<proteinExistence type="predicted"/>
<sequence>MSILDSIALDKEFATFEDIEKTIKELETVLFYPLQFGYAKTIVAYKKSIKNPLDEKWRYKHVHVQCSHFGKHKSRSAGIRPNQSVYSIKCPFHFRVVFFPLLDKFKLSSCNLEQKNHPILKDHIDLYRRKQKFKENPAAYQFANSALAVGGNATLTRKEMSQTWGNFLKRNDLQNMKQAMTGVSSEVWQSTTEILAKLTSNTENIVNVTSDEKGEIKCIYAQLSEQRRFYQRYGEVLQLDGTHSVTNTPMPLYTLIVKDNYGVGQPVAFFFKREETGATMAIGLKQFCENNDNFITQVFLTDKDSAEISAIKCHFPNSKHRLCHFHALRALPALRVDRRLNETDLSKGLKEEIYREYLCALENDSLGRYFDTFWFNTDWVTTRPIIHRRNLCTLGDNTTSRIERSQMTPTMYLTVNRVHFEFQHIFNAARAPLLATTIFPAHMYCTQWVKLVGNTTTIRLPTTTAPMLTMVPGVTDKARTRRLAR</sequence>
<gene>
    <name evidence="2" type="ORF">APZ42_031446</name>
</gene>
<dbReference type="Pfam" id="PF21056">
    <property type="entry name" value="ZSWIM1-3_RNaseH-like"/>
    <property type="match status" value="1"/>
</dbReference>
<dbReference type="OrthoDB" id="6377543at2759"/>
<keyword evidence="3" id="KW-1185">Reference proteome</keyword>
<protein>
    <recommendedName>
        <fullName evidence="1">ZSWIM1/3 RNaseH-like domain-containing protein</fullName>
    </recommendedName>
</protein>
<organism evidence="2 3">
    <name type="scientific">Daphnia magna</name>
    <dbReference type="NCBI Taxonomy" id="35525"/>
    <lineage>
        <taxon>Eukaryota</taxon>
        <taxon>Metazoa</taxon>
        <taxon>Ecdysozoa</taxon>
        <taxon>Arthropoda</taxon>
        <taxon>Crustacea</taxon>
        <taxon>Branchiopoda</taxon>
        <taxon>Diplostraca</taxon>
        <taxon>Cladocera</taxon>
        <taxon>Anomopoda</taxon>
        <taxon>Daphniidae</taxon>
        <taxon>Daphnia</taxon>
    </lineage>
</organism>
<reference evidence="2 3" key="1">
    <citation type="submission" date="2016-03" db="EMBL/GenBank/DDBJ databases">
        <title>EvidentialGene: Evidence-directed Construction of Genes on Genomes.</title>
        <authorList>
            <person name="Gilbert D.G."/>
            <person name="Choi J.-H."/>
            <person name="Mockaitis K."/>
            <person name="Colbourne J."/>
            <person name="Pfrender M."/>
        </authorList>
    </citation>
    <scope>NUCLEOTIDE SEQUENCE [LARGE SCALE GENOMIC DNA]</scope>
    <source>
        <strain evidence="2 3">Xinb3</strain>
        <tissue evidence="2">Complete organism</tissue>
    </source>
</reference>
<dbReference type="PANTHER" id="PTHR31569:SF4">
    <property type="entry name" value="SWIM-TYPE DOMAIN-CONTAINING PROTEIN"/>
    <property type="match status" value="1"/>
</dbReference>
<dbReference type="InterPro" id="IPR052579">
    <property type="entry name" value="Zinc_finger_SWIM"/>
</dbReference>
<dbReference type="InterPro" id="IPR048324">
    <property type="entry name" value="ZSWIM1-3_RNaseH-like"/>
</dbReference>
<evidence type="ECO:0000313" key="3">
    <source>
        <dbReference type="Proteomes" id="UP000076858"/>
    </source>
</evidence>
<evidence type="ECO:0000313" key="2">
    <source>
        <dbReference type="EMBL" id="KZS05382.1"/>
    </source>
</evidence>
<dbReference type="Proteomes" id="UP000076858">
    <property type="component" value="Unassembled WGS sequence"/>
</dbReference>
<dbReference type="PANTHER" id="PTHR31569">
    <property type="entry name" value="SWIM-TYPE DOMAIN-CONTAINING PROTEIN"/>
    <property type="match status" value="1"/>
</dbReference>
<comment type="caution">
    <text evidence="2">The sequence shown here is derived from an EMBL/GenBank/DDBJ whole genome shotgun (WGS) entry which is preliminary data.</text>
</comment>
<accession>A0A164MUS0</accession>
<dbReference type="EMBL" id="LRGB01002938">
    <property type="protein sequence ID" value="KZS05382.1"/>
    <property type="molecule type" value="Genomic_DNA"/>
</dbReference>
<name>A0A164MUS0_9CRUS</name>
<dbReference type="AlphaFoldDB" id="A0A164MUS0"/>
<evidence type="ECO:0000259" key="1">
    <source>
        <dbReference type="Pfam" id="PF21056"/>
    </source>
</evidence>